<sequence>MKYAISDAKAIEKAIFAINFMQFIRTACTIYFLVLPQNSNKLFSINLLPPKIYLYVSQEPKTTYKIDYIL</sequence>
<reference evidence="1 2" key="1">
    <citation type="submission" date="2016-02" db="EMBL/GenBank/DDBJ databases">
        <authorList>
            <person name="Wen L."/>
            <person name="He K."/>
            <person name="Yang H."/>
        </authorList>
    </citation>
    <scope>NUCLEOTIDE SEQUENCE [LARGE SCALE GENOMIC DNA]</scope>
    <source>
        <strain evidence="1 2">MJR8628A</strain>
    </source>
</reference>
<dbReference type="EMBL" id="LSQZ01000081">
    <property type="protein sequence ID" value="KXI11142.1"/>
    <property type="molecule type" value="Genomic_DNA"/>
</dbReference>
<dbReference type="STRING" id="1261.HMPREF3195_01475"/>
<proteinExistence type="predicted"/>
<accession>A0A135YNZ3</accession>
<protein>
    <submittedName>
        <fullName evidence="1">Uncharacterized protein</fullName>
    </submittedName>
</protein>
<evidence type="ECO:0000313" key="2">
    <source>
        <dbReference type="Proteomes" id="UP000070326"/>
    </source>
</evidence>
<organism evidence="1 2">
    <name type="scientific">Peptostreptococcus anaerobius</name>
    <dbReference type="NCBI Taxonomy" id="1261"/>
    <lineage>
        <taxon>Bacteria</taxon>
        <taxon>Bacillati</taxon>
        <taxon>Bacillota</taxon>
        <taxon>Clostridia</taxon>
        <taxon>Peptostreptococcales</taxon>
        <taxon>Peptostreptococcaceae</taxon>
        <taxon>Peptostreptococcus</taxon>
    </lineage>
</organism>
<evidence type="ECO:0000313" key="1">
    <source>
        <dbReference type="EMBL" id="KXI11142.1"/>
    </source>
</evidence>
<comment type="caution">
    <text evidence="1">The sequence shown here is derived from an EMBL/GenBank/DDBJ whole genome shotgun (WGS) entry which is preliminary data.</text>
</comment>
<name>A0A135YNZ3_9FIRM</name>
<dbReference type="Proteomes" id="UP000070326">
    <property type="component" value="Unassembled WGS sequence"/>
</dbReference>
<dbReference type="AlphaFoldDB" id="A0A135YNZ3"/>
<gene>
    <name evidence="1" type="ORF">HMPREF3195_01475</name>
</gene>